<comment type="similarity">
    <text evidence="1">Belongs to the GEM family.</text>
</comment>
<dbReference type="AlphaFoldDB" id="A0AAP0RNF0"/>
<dbReference type="SMART" id="SM00568">
    <property type="entry name" value="GRAM"/>
    <property type="match status" value="1"/>
</dbReference>
<reference evidence="3 4" key="1">
    <citation type="journal article" date="2024" name="Plant J.">
        <title>Genome sequences and population genomics reveal climatic adaptation and genomic divergence between two closely related sweetgum species.</title>
        <authorList>
            <person name="Xu W.Q."/>
            <person name="Ren C.Q."/>
            <person name="Zhang X.Y."/>
            <person name="Comes H.P."/>
            <person name="Liu X.H."/>
            <person name="Li Y.G."/>
            <person name="Kettle C.J."/>
            <person name="Jalonen R."/>
            <person name="Gaisberger H."/>
            <person name="Ma Y.Z."/>
            <person name="Qiu Y.X."/>
        </authorList>
    </citation>
    <scope>NUCLEOTIDE SEQUENCE [LARGE SCALE GENOMIC DNA]</scope>
    <source>
        <strain evidence="3">Hangzhou</strain>
    </source>
</reference>
<dbReference type="Gene3D" id="2.30.29.30">
    <property type="entry name" value="Pleckstrin-homology domain (PH domain)/Phosphotyrosine-binding domain (PTB)"/>
    <property type="match status" value="1"/>
</dbReference>
<dbReference type="InterPro" id="IPR037848">
    <property type="entry name" value="GEM-like"/>
</dbReference>
<dbReference type="Proteomes" id="UP001415857">
    <property type="component" value="Unassembled WGS sequence"/>
</dbReference>
<gene>
    <name evidence="3" type="ORF">L1049_003871</name>
</gene>
<accession>A0AAP0RNF0</accession>
<evidence type="ECO:0000259" key="2">
    <source>
        <dbReference type="SMART" id="SM00568"/>
    </source>
</evidence>
<dbReference type="CDD" id="cd13222">
    <property type="entry name" value="PH-GRAM_GEM"/>
    <property type="match status" value="1"/>
</dbReference>
<proteinExistence type="inferred from homology"/>
<keyword evidence="4" id="KW-1185">Reference proteome</keyword>
<feature type="domain" description="GRAM" evidence="2">
    <location>
        <begin position="148"/>
        <end position="226"/>
    </location>
</feature>
<dbReference type="Pfam" id="PF02893">
    <property type="entry name" value="GRAM"/>
    <property type="match status" value="1"/>
</dbReference>
<name>A0AAP0RNF0_LIQFO</name>
<organism evidence="3 4">
    <name type="scientific">Liquidambar formosana</name>
    <name type="common">Formosan gum</name>
    <dbReference type="NCBI Taxonomy" id="63359"/>
    <lineage>
        <taxon>Eukaryota</taxon>
        <taxon>Viridiplantae</taxon>
        <taxon>Streptophyta</taxon>
        <taxon>Embryophyta</taxon>
        <taxon>Tracheophyta</taxon>
        <taxon>Spermatophyta</taxon>
        <taxon>Magnoliopsida</taxon>
        <taxon>eudicotyledons</taxon>
        <taxon>Gunneridae</taxon>
        <taxon>Pentapetalae</taxon>
        <taxon>Saxifragales</taxon>
        <taxon>Altingiaceae</taxon>
        <taxon>Liquidambar</taxon>
    </lineage>
</organism>
<dbReference type="PANTHER" id="PTHR31969">
    <property type="entry name" value="GEM-LIKE PROTEIN 2"/>
    <property type="match status" value="1"/>
</dbReference>
<protein>
    <recommendedName>
        <fullName evidence="2">GRAM domain-containing protein</fullName>
    </recommendedName>
</protein>
<dbReference type="InterPro" id="IPR011993">
    <property type="entry name" value="PH-like_dom_sf"/>
</dbReference>
<evidence type="ECO:0000256" key="1">
    <source>
        <dbReference type="ARBA" id="ARBA00009414"/>
    </source>
</evidence>
<dbReference type="InterPro" id="IPR004182">
    <property type="entry name" value="GRAM"/>
</dbReference>
<evidence type="ECO:0000313" key="3">
    <source>
        <dbReference type="EMBL" id="KAK9280980.1"/>
    </source>
</evidence>
<dbReference type="EMBL" id="JBBPBK010000007">
    <property type="protein sequence ID" value="KAK9280980.1"/>
    <property type="molecule type" value="Genomic_DNA"/>
</dbReference>
<evidence type="ECO:0000313" key="4">
    <source>
        <dbReference type="Proteomes" id="UP001415857"/>
    </source>
</evidence>
<sequence length="278" mass="30728">MEPQAHPLNQQAAAWVNANYRMNHSVPPVTGSGTGNGGAPNNPYVYVFPVPGSSGKSEQPFVFFFIVIIRTALHRYPSVSFLVGPGPMDMILNILNRCGKRVEDATRKAEVLADNVWHHLKTSPSLTNAAMARLAQGTKVLTEGGHDKVFQQAFGILPGEKVLKAYACYLSTSSGPMIGTLYISTKRMTFCSDFPLYHYSSTGQQEWMYYKVVVQLDQLSTVGPSGNSLNPSEKYIRIITRDGHEFWFMGFISYEKALKNLTEALQHSRDCSGGIPLN</sequence>
<comment type="caution">
    <text evidence="3">The sequence shown here is derived from an EMBL/GenBank/DDBJ whole genome shotgun (WGS) entry which is preliminary data.</text>
</comment>